<feature type="domain" description="F-box" evidence="1">
    <location>
        <begin position="82"/>
        <end position="129"/>
    </location>
</feature>
<dbReference type="SUPFAM" id="SSF81383">
    <property type="entry name" value="F-box domain"/>
    <property type="match status" value="1"/>
</dbReference>
<evidence type="ECO:0000313" key="3">
    <source>
        <dbReference type="Proteomes" id="UP001432322"/>
    </source>
</evidence>
<dbReference type="Pfam" id="PF00646">
    <property type="entry name" value="F-box"/>
    <property type="match status" value="1"/>
</dbReference>
<evidence type="ECO:0000259" key="1">
    <source>
        <dbReference type="PROSITE" id="PS50181"/>
    </source>
</evidence>
<proteinExistence type="predicted"/>
<dbReference type="InterPro" id="IPR036047">
    <property type="entry name" value="F-box-like_dom_sf"/>
</dbReference>
<dbReference type="Proteomes" id="UP001432322">
    <property type="component" value="Unassembled WGS sequence"/>
</dbReference>
<reference evidence="2" key="1">
    <citation type="submission" date="2023-10" db="EMBL/GenBank/DDBJ databases">
        <title>Genome assembly of Pristionchus species.</title>
        <authorList>
            <person name="Yoshida K."/>
            <person name="Sommer R.J."/>
        </authorList>
    </citation>
    <scope>NUCLEOTIDE SEQUENCE</scope>
    <source>
        <strain evidence="2">RS5133</strain>
    </source>
</reference>
<gene>
    <name evidence="2" type="ORF">PFISCL1PPCAC_19169</name>
</gene>
<organism evidence="2 3">
    <name type="scientific">Pristionchus fissidentatus</name>
    <dbReference type="NCBI Taxonomy" id="1538716"/>
    <lineage>
        <taxon>Eukaryota</taxon>
        <taxon>Metazoa</taxon>
        <taxon>Ecdysozoa</taxon>
        <taxon>Nematoda</taxon>
        <taxon>Chromadorea</taxon>
        <taxon>Rhabditida</taxon>
        <taxon>Rhabditina</taxon>
        <taxon>Diplogasteromorpha</taxon>
        <taxon>Diplogasteroidea</taxon>
        <taxon>Neodiplogasteridae</taxon>
        <taxon>Pristionchus</taxon>
    </lineage>
</organism>
<comment type="caution">
    <text evidence="2">The sequence shown here is derived from an EMBL/GenBank/DDBJ whole genome shotgun (WGS) entry which is preliminary data.</text>
</comment>
<dbReference type="SMART" id="SM00256">
    <property type="entry name" value="FBOX"/>
    <property type="match status" value="1"/>
</dbReference>
<dbReference type="EMBL" id="BTSY01000005">
    <property type="protein sequence ID" value="GMT27872.1"/>
    <property type="molecule type" value="Genomic_DNA"/>
</dbReference>
<sequence length="165" mass="18727">PSSLVSLRIVRWFPLIFDCDVIPKVPDIEVLINFKNGNLKSMYSLTLNAIISNDSSPAVSHPTAIYSDYFKTGSTSAAVSKEPSLLSLPNEIIEMIYSQLPFIDQLRMGSVNRRMRQIGSTFNYTIDELFITNVGMPLQLFGFWKNRMRVVCSLVKSHHVDRYSC</sequence>
<name>A0AAV5WA54_9BILA</name>
<keyword evidence="3" id="KW-1185">Reference proteome</keyword>
<protein>
    <recommendedName>
        <fullName evidence="1">F-box domain-containing protein</fullName>
    </recommendedName>
</protein>
<dbReference type="PROSITE" id="PS50181">
    <property type="entry name" value="FBOX"/>
    <property type="match status" value="1"/>
</dbReference>
<evidence type="ECO:0000313" key="2">
    <source>
        <dbReference type="EMBL" id="GMT27872.1"/>
    </source>
</evidence>
<dbReference type="AlphaFoldDB" id="A0AAV5WA54"/>
<accession>A0AAV5WA54</accession>
<dbReference type="InterPro" id="IPR001810">
    <property type="entry name" value="F-box_dom"/>
</dbReference>
<feature type="non-terminal residue" evidence="2">
    <location>
        <position position="1"/>
    </location>
</feature>